<sequence length="133" mass="14620">MLENQEMKNANVENEDSGDSPPNEGSGVENEGNSDESDKTYDAESEDFSDNESDIQYFLDVDNLSDACSSLEDGEVDAGFGLNVDLGDFSAYAMMIFEDYTSYMNAKSQGNVVEYENLGDNEILDGQEFLKGL</sequence>
<dbReference type="AlphaFoldDB" id="A0ABD2YYE6"/>
<name>A0ABD2YYE6_9GENT</name>
<evidence type="ECO:0000313" key="3">
    <source>
        <dbReference type="Proteomes" id="UP001630127"/>
    </source>
</evidence>
<organism evidence="2 3">
    <name type="scientific">Cinchona calisaya</name>
    <dbReference type="NCBI Taxonomy" id="153742"/>
    <lineage>
        <taxon>Eukaryota</taxon>
        <taxon>Viridiplantae</taxon>
        <taxon>Streptophyta</taxon>
        <taxon>Embryophyta</taxon>
        <taxon>Tracheophyta</taxon>
        <taxon>Spermatophyta</taxon>
        <taxon>Magnoliopsida</taxon>
        <taxon>eudicotyledons</taxon>
        <taxon>Gunneridae</taxon>
        <taxon>Pentapetalae</taxon>
        <taxon>asterids</taxon>
        <taxon>lamiids</taxon>
        <taxon>Gentianales</taxon>
        <taxon>Rubiaceae</taxon>
        <taxon>Cinchonoideae</taxon>
        <taxon>Cinchoneae</taxon>
        <taxon>Cinchona</taxon>
    </lineage>
</organism>
<comment type="caution">
    <text evidence="2">The sequence shown here is derived from an EMBL/GenBank/DDBJ whole genome shotgun (WGS) entry which is preliminary data.</text>
</comment>
<gene>
    <name evidence="2" type="ORF">ACH5RR_025003</name>
</gene>
<accession>A0ABD2YYE6</accession>
<evidence type="ECO:0000256" key="1">
    <source>
        <dbReference type="SAM" id="MobiDB-lite"/>
    </source>
</evidence>
<protein>
    <submittedName>
        <fullName evidence="2">Uncharacterized protein</fullName>
    </submittedName>
</protein>
<evidence type="ECO:0000313" key="2">
    <source>
        <dbReference type="EMBL" id="KAL3512286.1"/>
    </source>
</evidence>
<dbReference type="EMBL" id="JBJUIK010000011">
    <property type="protein sequence ID" value="KAL3512286.1"/>
    <property type="molecule type" value="Genomic_DNA"/>
</dbReference>
<feature type="compositionally biased region" description="Acidic residues" evidence="1">
    <location>
        <begin position="43"/>
        <end position="53"/>
    </location>
</feature>
<keyword evidence="3" id="KW-1185">Reference proteome</keyword>
<reference evidence="2 3" key="1">
    <citation type="submission" date="2024-11" db="EMBL/GenBank/DDBJ databases">
        <title>A near-complete genome assembly of Cinchona calisaya.</title>
        <authorList>
            <person name="Lian D.C."/>
            <person name="Zhao X.W."/>
            <person name="Wei L."/>
        </authorList>
    </citation>
    <scope>NUCLEOTIDE SEQUENCE [LARGE SCALE GENOMIC DNA]</scope>
    <source>
        <tissue evidence="2">Nenye</tissue>
    </source>
</reference>
<proteinExistence type="predicted"/>
<dbReference type="Proteomes" id="UP001630127">
    <property type="component" value="Unassembled WGS sequence"/>
</dbReference>
<feature type="region of interest" description="Disordered" evidence="1">
    <location>
        <begin position="1"/>
        <end position="54"/>
    </location>
</feature>